<dbReference type="AlphaFoldDB" id="A0A0C1IRL7"/>
<comment type="caution">
    <text evidence="1">The sequence shown here is derived from an EMBL/GenBank/DDBJ whole genome shotgun (WGS) entry which is preliminary data.</text>
</comment>
<dbReference type="InterPro" id="IPR037079">
    <property type="entry name" value="AF2212/PG0164-like_sf"/>
</dbReference>
<evidence type="ECO:0000313" key="1">
    <source>
        <dbReference type="EMBL" id="KIC93089.1"/>
    </source>
</evidence>
<dbReference type="SUPFAM" id="SSF141694">
    <property type="entry name" value="AF2212/PG0164-like"/>
    <property type="match status" value="1"/>
</dbReference>
<sequence length="166" mass="18805">MIRYTTIIKKFDEQGEKTGWTYIEVPEAIAGELNPGVRKSYRVKGRLDETPIEGMALIPMGEGNFILPLKADIRRKLHKKKGDQLKISLLLDKKEYEINADLVACLEDDPDAYTTFHKLAPSHQRYFSKWIESAKTQPTREKRIALAVAALAKGWGFGEMIRAQAG</sequence>
<evidence type="ECO:0008006" key="3">
    <source>
        <dbReference type="Google" id="ProtNLM"/>
    </source>
</evidence>
<name>A0A0C1IRL7_9BACT</name>
<proteinExistence type="predicted"/>
<keyword evidence="2" id="KW-1185">Reference proteome</keyword>
<dbReference type="Proteomes" id="UP000031408">
    <property type="component" value="Unassembled WGS sequence"/>
</dbReference>
<protein>
    <recommendedName>
        <fullName evidence="3">DUF1905 domain-containing protein</fullName>
    </recommendedName>
</protein>
<dbReference type="EMBL" id="JSVC01000023">
    <property type="protein sequence ID" value="KIC93089.1"/>
    <property type="molecule type" value="Genomic_DNA"/>
</dbReference>
<organism evidence="1 2">
    <name type="scientific">Flavihumibacter solisilvae</name>
    <dbReference type="NCBI Taxonomy" id="1349421"/>
    <lineage>
        <taxon>Bacteria</taxon>
        <taxon>Pseudomonadati</taxon>
        <taxon>Bacteroidota</taxon>
        <taxon>Chitinophagia</taxon>
        <taxon>Chitinophagales</taxon>
        <taxon>Chitinophagaceae</taxon>
        <taxon>Flavihumibacter</taxon>
    </lineage>
</organism>
<gene>
    <name evidence="1" type="ORF">OI18_19330</name>
</gene>
<dbReference type="RefSeq" id="WP_039142842.1">
    <property type="nucleotide sequence ID" value="NZ_JSVC01000023.1"/>
</dbReference>
<dbReference type="Pfam" id="PF08922">
    <property type="entry name" value="DUF1905"/>
    <property type="match status" value="1"/>
</dbReference>
<dbReference type="STRING" id="1349421.OI18_19330"/>
<dbReference type="Pfam" id="PF13376">
    <property type="entry name" value="OmdA"/>
    <property type="match status" value="1"/>
</dbReference>
<evidence type="ECO:0000313" key="2">
    <source>
        <dbReference type="Proteomes" id="UP000031408"/>
    </source>
</evidence>
<dbReference type="Gene3D" id="2.40.30.100">
    <property type="entry name" value="AF2212/PG0164-like"/>
    <property type="match status" value="1"/>
</dbReference>
<accession>A0A0C1IRL7</accession>
<dbReference type="OrthoDB" id="680797at2"/>
<dbReference type="InterPro" id="IPR015018">
    <property type="entry name" value="DUF1905"/>
</dbReference>
<reference evidence="1 2" key="1">
    <citation type="submission" date="2014-11" db="EMBL/GenBank/DDBJ databases">
        <title>Genome sequence of Flavihumibacter solisilvae 3-3.</title>
        <authorList>
            <person name="Zhou G."/>
            <person name="Li M."/>
            <person name="Wang G."/>
        </authorList>
    </citation>
    <scope>NUCLEOTIDE SEQUENCE [LARGE SCALE GENOMIC DNA]</scope>
    <source>
        <strain evidence="1 2">3-3</strain>
    </source>
</reference>